<evidence type="ECO:0000313" key="1">
    <source>
        <dbReference type="EMBL" id="KAI5677357.1"/>
    </source>
</evidence>
<dbReference type="EMBL" id="CM044702">
    <property type="protein sequence ID" value="KAI5677357.1"/>
    <property type="molecule type" value="Genomic_DNA"/>
</dbReference>
<accession>A0ACC0BXL6</accession>
<protein>
    <submittedName>
        <fullName evidence="1">Uncharacterized protein</fullName>
    </submittedName>
</protein>
<keyword evidence="2" id="KW-1185">Reference proteome</keyword>
<evidence type="ECO:0000313" key="2">
    <source>
        <dbReference type="Proteomes" id="UP001060085"/>
    </source>
</evidence>
<reference evidence="2" key="1">
    <citation type="journal article" date="2023" name="Nat. Plants">
        <title>Single-cell RNA sequencing provides a high-resolution roadmap for understanding the multicellular compartmentation of specialized metabolism.</title>
        <authorList>
            <person name="Sun S."/>
            <person name="Shen X."/>
            <person name="Li Y."/>
            <person name="Li Y."/>
            <person name="Wang S."/>
            <person name="Li R."/>
            <person name="Zhang H."/>
            <person name="Shen G."/>
            <person name="Guo B."/>
            <person name="Wei J."/>
            <person name="Xu J."/>
            <person name="St-Pierre B."/>
            <person name="Chen S."/>
            <person name="Sun C."/>
        </authorList>
    </citation>
    <scope>NUCLEOTIDE SEQUENCE [LARGE SCALE GENOMIC DNA]</scope>
</reference>
<comment type="caution">
    <text evidence="1">The sequence shown here is derived from an EMBL/GenBank/DDBJ whole genome shotgun (WGS) entry which is preliminary data.</text>
</comment>
<proteinExistence type="predicted"/>
<name>A0ACC0BXL6_CATRO</name>
<sequence>MSYDKEDTGNVDNDMVEESYVRKIKKDAYFVMPTLWHLLMLLLSGRIPRVVAQIGSSWTNWRRCNRCNLPRRTKKRNNRQQSNTRQGECESRKMSLYRTVASSNRSVVNEGTEEEWVAAANGFHGSGSNFSSINGGGGSSINCSSKFGSFPNLDSEQWSKLLTLLNNPNSAQTNTLSGMKNL</sequence>
<organism evidence="1 2">
    <name type="scientific">Catharanthus roseus</name>
    <name type="common">Madagascar periwinkle</name>
    <name type="synonym">Vinca rosea</name>
    <dbReference type="NCBI Taxonomy" id="4058"/>
    <lineage>
        <taxon>Eukaryota</taxon>
        <taxon>Viridiplantae</taxon>
        <taxon>Streptophyta</taxon>
        <taxon>Embryophyta</taxon>
        <taxon>Tracheophyta</taxon>
        <taxon>Spermatophyta</taxon>
        <taxon>Magnoliopsida</taxon>
        <taxon>eudicotyledons</taxon>
        <taxon>Gunneridae</taxon>
        <taxon>Pentapetalae</taxon>
        <taxon>asterids</taxon>
        <taxon>lamiids</taxon>
        <taxon>Gentianales</taxon>
        <taxon>Apocynaceae</taxon>
        <taxon>Rauvolfioideae</taxon>
        <taxon>Vinceae</taxon>
        <taxon>Catharanthinae</taxon>
        <taxon>Catharanthus</taxon>
    </lineage>
</organism>
<dbReference type="Proteomes" id="UP001060085">
    <property type="component" value="Linkage Group LG02"/>
</dbReference>
<gene>
    <name evidence="1" type="ORF">M9H77_08307</name>
</gene>